<keyword evidence="2" id="KW-0732">Signal</keyword>
<evidence type="ECO:0000256" key="1">
    <source>
        <dbReference type="SAM" id="MobiDB-lite"/>
    </source>
</evidence>
<dbReference type="STRING" id="35608.A0A2U1LJA1"/>
<dbReference type="AlphaFoldDB" id="A0A2U1LJA1"/>
<organism evidence="3 4">
    <name type="scientific">Artemisia annua</name>
    <name type="common">Sweet wormwood</name>
    <dbReference type="NCBI Taxonomy" id="35608"/>
    <lineage>
        <taxon>Eukaryota</taxon>
        <taxon>Viridiplantae</taxon>
        <taxon>Streptophyta</taxon>
        <taxon>Embryophyta</taxon>
        <taxon>Tracheophyta</taxon>
        <taxon>Spermatophyta</taxon>
        <taxon>Magnoliopsida</taxon>
        <taxon>eudicotyledons</taxon>
        <taxon>Gunneridae</taxon>
        <taxon>Pentapetalae</taxon>
        <taxon>asterids</taxon>
        <taxon>campanulids</taxon>
        <taxon>Asterales</taxon>
        <taxon>Asteraceae</taxon>
        <taxon>Asteroideae</taxon>
        <taxon>Anthemideae</taxon>
        <taxon>Artemisiinae</taxon>
        <taxon>Artemisia</taxon>
    </lineage>
</organism>
<name>A0A2U1LJA1_ARTAN</name>
<dbReference type="InterPro" id="IPR039923">
    <property type="entry name" value="Protodermal_1"/>
</dbReference>
<comment type="caution">
    <text evidence="3">The sequence shown here is derived from an EMBL/GenBank/DDBJ whole genome shotgun (WGS) entry which is preliminary data.</text>
</comment>
<feature type="signal peptide" evidence="2">
    <location>
        <begin position="1"/>
        <end position="28"/>
    </location>
</feature>
<evidence type="ECO:0000313" key="3">
    <source>
        <dbReference type="EMBL" id="PWA49073.1"/>
    </source>
</evidence>
<dbReference type="OrthoDB" id="696797at2759"/>
<feature type="region of interest" description="Disordered" evidence="1">
    <location>
        <begin position="65"/>
        <end position="111"/>
    </location>
</feature>
<evidence type="ECO:0008006" key="5">
    <source>
        <dbReference type="Google" id="ProtNLM"/>
    </source>
</evidence>
<accession>A0A2U1LJA1</accession>
<keyword evidence="4" id="KW-1185">Reference proteome</keyword>
<feature type="chain" id="PRO_5015682354" description="Protodermal factor 1" evidence="2">
    <location>
        <begin position="29"/>
        <end position="234"/>
    </location>
</feature>
<dbReference type="PANTHER" id="PTHR33210:SF18">
    <property type="entry name" value="PROTODERMAL FACTOR 1"/>
    <property type="match status" value="1"/>
</dbReference>
<sequence>METPRRTQSTCFLIWGLVAALLSHNVFSTSSNLQDQKNFYFPPFDPSFGLSPPVAVTPPIVPSPPISYNTSPPPTYGSPPTHGSPPSHGTTPVHHPPSHGGGGHHHDRARHKYKEKIRISKGLTFWRNHPTIIWGIFGFFGPTIGSAFGVTTLPGTGAHLNLLQALQNTKPDGISALYREGTASLLNSMVNKNFPYSTSHVKDSFVAAIGSNKAAAAQARVFKLANEGHMKLRV</sequence>
<gene>
    <name evidence="3" type="ORF">CTI12_AA485000</name>
</gene>
<reference evidence="3 4" key="1">
    <citation type="journal article" date="2018" name="Mol. Plant">
        <title>The genome of Artemisia annua provides insight into the evolution of Asteraceae family and artemisinin biosynthesis.</title>
        <authorList>
            <person name="Shen Q."/>
            <person name="Zhang L."/>
            <person name="Liao Z."/>
            <person name="Wang S."/>
            <person name="Yan T."/>
            <person name="Shi P."/>
            <person name="Liu M."/>
            <person name="Fu X."/>
            <person name="Pan Q."/>
            <person name="Wang Y."/>
            <person name="Lv Z."/>
            <person name="Lu X."/>
            <person name="Zhang F."/>
            <person name="Jiang W."/>
            <person name="Ma Y."/>
            <person name="Chen M."/>
            <person name="Hao X."/>
            <person name="Li L."/>
            <person name="Tang Y."/>
            <person name="Lv G."/>
            <person name="Zhou Y."/>
            <person name="Sun X."/>
            <person name="Brodelius P.E."/>
            <person name="Rose J.K.C."/>
            <person name="Tang K."/>
        </authorList>
    </citation>
    <scope>NUCLEOTIDE SEQUENCE [LARGE SCALE GENOMIC DNA]</scope>
    <source>
        <strain evidence="4">cv. Huhao1</strain>
        <tissue evidence="3">Leaf</tissue>
    </source>
</reference>
<proteinExistence type="predicted"/>
<evidence type="ECO:0000313" key="4">
    <source>
        <dbReference type="Proteomes" id="UP000245207"/>
    </source>
</evidence>
<dbReference type="Proteomes" id="UP000245207">
    <property type="component" value="Unassembled WGS sequence"/>
</dbReference>
<dbReference type="PANTHER" id="PTHR33210">
    <property type="entry name" value="PROTODERMAL FACTOR 1"/>
    <property type="match status" value="1"/>
</dbReference>
<protein>
    <recommendedName>
        <fullName evidence="5">Protodermal factor 1</fullName>
    </recommendedName>
</protein>
<feature type="compositionally biased region" description="Basic residues" evidence="1">
    <location>
        <begin position="102"/>
        <end position="111"/>
    </location>
</feature>
<feature type="compositionally biased region" description="Pro residues" evidence="1">
    <location>
        <begin position="65"/>
        <end position="77"/>
    </location>
</feature>
<feature type="compositionally biased region" description="Low complexity" evidence="1">
    <location>
        <begin position="78"/>
        <end position="93"/>
    </location>
</feature>
<evidence type="ECO:0000256" key="2">
    <source>
        <dbReference type="SAM" id="SignalP"/>
    </source>
</evidence>
<dbReference type="EMBL" id="PKPP01009092">
    <property type="protein sequence ID" value="PWA49073.1"/>
    <property type="molecule type" value="Genomic_DNA"/>
</dbReference>